<dbReference type="Proteomes" id="UP001470230">
    <property type="component" value="Unassembled WGS sequence"/>
</dbReference>
<proteinExistence type="predicted"/>
<evidence type="ECO:0000313" key="2">
    <source>
        <dbReference type="Proteomes" id="UP001470230"/>
    </source>
</evidence>
<protein>
    <recommendedName>
        <fullName evidence="3">DUF3447 domain-containing protein</fullName>
    </recommendedName>
</protein>
<dbReference type="EMBL" id="JAPFFF010000016">
    <property type="protein sequence ID" value="KAK8865351.1"/>
    <property type="molecule type" value="Genomic_DNA"/>
</dbReference>
<comment type="caution">
    <text evidence="1">The sequence shown here is derived from an EMBL/GenBank/DDBJ whole genome shotgun (WGS) entry which is preliminary data.</text>
</comment>
<organism evidence="1 2">
    <name type="scientific">Tritrichomonas musculus</name>
    <dbReference type="NCBI Taxonomy" id="1915356"/>
    <lineage>
        <taxon>Eukaryota</taxon>
        <taxon>Metamonada</taxon>
        <taxon>Parabasalia</taxon>
        <taxon>Tritrichomonadida</taxon>
        <taxon>Tritrichomonadidae</taxon>
        <taxon>Tritrichomonas</taxon>
    </lineage>
</organism>
<keyword evidence="2" id="KW-1185">Reference proteome</keyword>
<dbReference type="SUPFAM" id="SSF48403">
    <property type="entry name" value="Ankyrin repeat"/>
    <property type="match status" value="1"/>
</dbReference>
<sequence length="386" mass="46644">MSSEAFVDKMKGIQNSLLEFLEDESDEESKYDNIINLVSSQQIINTKYEFKSLLQLISRIGNNHQRSPNFISKIERLLRHFKPNIQEYFSNSEIFQIFEDNKRILLILIEEKIMIIDEHIFSILTSFPYHEYFYCDYFKPELKPFFTIENIKKYRNKNEILINEKFIERMNEAVDESFYDKRREGENDDYLCQLIRLDKIKEFVQFVSQTNLSLESQIKKSIFETNKLLIDYSFKLKLIDYTLFFGSIKIIQYLIEKTKNVSSELWIYSIHTNDSKMINLLENYQIKPDTQKVLEESIKCHHNEISSYIIDNLIKEEGIRNNIENKYYDNLYRYAVESYNYCFFPTNMKYKNLFFYLCEFDYYTLVKLFLSEFNIDINARIKTLII</sequence>
<reference evidence="1 2" key="1">
    <citation type="submission" date="2024-04" db="EMBL/GenBank/DDBJ databases">
        <title>Tritrichomonas musculus Genome.</title>
        <authorList>
            <person name="Alves-Ferreira E."/>
            <person name="Grigg M."/>
            <person name="Lorenzi H."/>
            <person name="Galac M."/>
        </authorList>
    </citation>
    <scope>NUCLEOTIDE SEQUENCE [LARGE SCALE GENOMIC DNA]</scope>
    <source>
        <strain evidence="1 2">EAF2021</strain>
    </source>
</reference>
<name>A0ABR2INU6_9EUKA</name>
<dbReference type="InterPro" id="IPR036770">
    <property type="entry name" value="Ankyrin_rpt-contain_sf"/>
</dbReference>
<evidence type="ECO:0008006" key="3">
    <source>
        <dbReference type="Google" id="ProtNLM"/>
    </source>
</evidence>
<evidence type="ECO:0000313" key="1">
    <source>
        <dbReference type="EMBL" id="KAK8865351.1"/>
    </source>
</evidence>
<accession>A0ABR2INU6</accession>
<gene>
    <name evidence="1" type="ORF">M9Y10_010892</name>
</gene>